<name>A0ABP4BI06_9ACTN</name>
<sequence>MIDGLLTGTHLLALAGITLGAAVQAATGMGFSLAAAPVLILHLGPRDGVAVTLVLAMLASVIPLLRDVRHARPSAVAHLLVPTLLCTPLVALALRGADTRWLALAAGTGIVVAVGILARGARWPWLNRPAGAAATGAASALLNVVGGVGGPPIGIYAANSGWSPETSRANLLLFFLIQNLVTALVLSIVLPGLPELAALVLGTACGMLLSTRIPSRVLRAAVLGVSFAGGLGLLGGAF</sequence>
<evidence type="ECO:0000256" key="6">
    <source>
        <dbReference type="ARBA" id="ARBA00022989"/>
    </source>
</evidence>
<feature type="transmembrane region" description="Helical" evidence="8">
    <location>
        <begin position="75"/>
        <end position="94"/>
    </location>
</feature>
<keyword evidence="3" id="KW-0813">Transport</keyword>
<dbReference type="Pfam" id="PF01925">
    <property type="entry name" value="TauE"/>
    <property type="match status" value="1"/>
</dbReference>
<dbReference type="RefSeq" id="WP_344240945.1">
    <property type="nucleotide sequence ID" value="NZ_BAAAHH010000010.1"/>
</dbReference>
<evidence type="ECO:0000256" key="5">
    <source>
        <dbReference type="ARBA" id="ARBA00022692"/>
    </source>
</evidence>
<protein>
    <recommendedName>
        <fullName evidence="8">Probable membrane transporter protein</fullName>
    </recommendedName>
</protein>
<gene>
    <name evidence="9" type="ORF">GCM10009550_29410</name>
</gene>
<evidence type="ECO:0000256" key="8">
    <source>
        <dbReference type="RuleBase" id="RU363041"/>
    </source>
</evidence>
<keyword evidence="4 8" id="KW-1003">Cell membrane</keyword>
<feature type="transmembrane region" description="Helical" evidence="8">
    <location>
        <begin position="100"/>
        <end position="118"/>
    </location>
</feature>
<keyword evidence="5 8" id="KW-0812">Transmembrane</keyword>
<evidence type="ECO:0000256" key="1">
    <source>
        <dbReference type="ARBA" id="ARBA00004651"/>
    </source>
</evidence>
<comment type="caution">
    <text evidence="9">The sequence shown here is derived from an EMBL/GenBank/DDBJ whole genome shotgun (WGS) entry which is preliminary data.</text>
</comment>
<evidence type="ECO:0000256" key="2">
    <source>
        <dbReference type="ARBA" id="ARBA00009142"/>
    </source>
</evidence>
<feature type="transmembrane region" description="Helical" evidence="8">
    <location>
        <begin position="220"/>
        <end position="237"/>
    </location>
</feature>
<evidence type="ECO:0000256" key="7">
    <source>
        <dbReference type="ARBA" id="ARBA00023136"/>
    </source>
</evidence>
<dbReference type="InterPro" id="IPR002781">
    <property type="entry name" value="TM_pro_TauE-like"/>
</dbReference>
<organism evidence="9 10">
    <name type="scientific">Actinocorallia libanotica</name>
    <dbReference type="NCBI Taxonomy" id="46162"/>
    <lineage>
        <taxon>Bacteria</taxon>
        <taxon>Bacillati</taxon>
        <taxon>Actinomycetota</taxon>
        <taxon>Actinomycetes</taxon>
        <taxon>Streptosporangiales</taxon>
        <taxon>Thermomonosporaceae</taxon>
        <taxon>Actinocorallia</taxon>
    </lineage>
</organism>
<evidence type="ECO:0000313" key="9">
    <source>
        <dbReference type="EMBL" id="GAA0950660.1"/>
    </source>
</evidence>
<keyword evidence="7 8" id="KW-0472">Membrane</keyword>
<proteinExistence type="inferred from homology"/>
<dbReference type="PANTHER" id="PTHR30269">
    <property type="entry name" value="TRANSMEMBRANE PROTEIN YFCA"/>
    <property type="match status" value="1"/>
</dbReference>
<dbReference type="Proteomes" id="UP001500665">
    <property type="component" value="Unassembled WGS sequence"/>
</dbReference>
<evidence type="ECO:0000313" key="10">
    <source>
        <dbReference type="Proteomes" id="UP001500665"/>
    </source>
</evidence>
<feature type="transmembrane region" description="Helical" evidence="8">
    <location>
        <begin position="49"/>
        <end position="68"/>
    </location>
</feature>
<comment type="similarity">
    <text evidence="2 8">Belongs to the 4-toluene sulfonate uptake permease (TSUP) (TC 2.A.102) family.</text>
</comment>
<feature type="transmembrane region" description="Helical" evidence="8">
    <location>
        <begin position="171"/>
        <end position="190"/>
    </location>
</feature>
<dbReference type="EMBL" id="BAAAHH010000010">
    <property type="protein sequence ID" value="GAA0950660.1"/>
    <property type="molecule type" value="Genomic_DNA"/>
</dbReference>
<keyword evidence="6 8" id="KW-1133">Transmembrane helix</keyword>
<accession>A0ABP4BI06</accession>
<evidence type="ECO:0000256" key="3">
    <source>
        <dbReference type="ARBA" id="ARBA00022448"/>
    </source>
</evidence>
<dbReference type="PANTHER" id="PTHR30269:SF37">
    <property type="entry name" value="MEMBRANE TRANSPORTER PROTEIN"/>
    <property type="match status" value="1"/>
</dbReference>
<keyword evidence="10" id="KW-1185">Reference proteome</keyword>
<dbReference type="InterPro" id="IPR052017">
    <property type="entry name" value="TSUP"/>
</dbReference>
<evidence type="ECO:0000256" key="4">
    <source>
        <dbReference type="ARBA" id="ARBA00022475"/>
    </source>
</evidence>
<reference evidence="10" key="1">
    <citation type="journal article" date="2019" name="Int. J. Syst. Evol. Microbiol.">
        <title>The Global Catalogue of Microorganisms (GCM) 10K type strain sequencing project: providing services to taxonomists for standard genome sequencing and annotation.</title>
        <authorList>
            <consortium name="The Broad Institute Genomics Platform"/>
            <consortium name="The Broad Institute Genome Sequencing Center for Infectious Disease"/>
            <person name="Wu L."/>
            <person name="Ma J."/>
        </authorList>
    </citation>
    <scope>NUCLEOTIDE SEQUENCE [LARGE SCALE GENOMIC DNA]</scope>
    <source>
        <strain evidence="10">JCM 10696</strain>
    </source>
</reference>
<comment type="subcellular location">
    <subcellularLocation>
        <location evidence="1 8">Cell membrane</location>
        <topology evidence="1 8">Multi-pass membrane protein</topology>
    </subcellularLocation>
</comment>